<evidence type="ECO:0000313" key="4">
    <source>
        <dbReference type="Proteomes" id="UP000242146"/>
    </source>
</evidence>
<dbReference type="Pfam" id="PF07282">
    <property type="entry name" value="Cas12f1-like_TNB"/>
    <property type="match status" value="1"/>
</dbReference>
<gene>
    <name evidence="3" type="ORF">DM01DRAFT_1340876</name>
</gene>
<comment type="caution">
    <text evidence="3">The sequence shown here is derived from an EMBL/GenBank/DDBJ whole genome shotgun (WGS) entry which is preliminary data.</text>
</comment>
<accession>A0A1X2G2U7</accession>
<dbReference type="InterPro" id="IPR010095">
    <property type="entry name" value="Cas12f1-like_TNB"/>
</dbReference>
<dbReference type="EMBL" id="MCGT01000059">
    <property type="protein sequence ID" value="ORX43013.1"/>
    <property type="molecule type" value="Genomic_DNA"/>
</dbReference>
<dbReference type="AlphaFoldDB" id="A0A1X2G2U7"/>
<organism evidence="3 4">
    <name type="scientific">Hesseltinella vesiculosa</name>
    <dbReference type="NCBI Taxonomy" id="101127"/>
    <lineage>
        <taxon>Eukaryota</taxon>
        <taxon>Fungi</taxon>
        <taxon>Fungi incertae sedis</taxon>
        <taxon>Mucoromycota</taxon>
        <taxon>Mucoromycotina</taxon>
        <taxon>Mucoromycetes</taxon>
        <taxon>Mucorales</taxon>
        <taxon>Cunninghamellaceae</taxon>
        <taxon>Hesseltinella</taxon>
    </lineage>
</organism>
<reference evidence="3 4" key="1">
    <citation type="submission" date="2016-07" db="EMBL/GenBank/DDBJ databases">
        <title>Pervasive Adenine N6-methylation of Active Genes in Fungi.</title>
        <authorList>
            <consortium name="DOE Joint Genome Institute"/>
            <person name="Mondo S.J."/>
            <person name="Dannebaum R.O."/>
            <person name="Kuo R.C."/>
            <person name="Labutti K."/>
            <person name="Haridas S."/>
            <person name="Kuo A."/>
            <person name="Salamov A."/>
            <person name="Ahrendt S.R."/>
            <person name="Lipzen A."/>
            <person name="Sullivan W."/>
            <person name="Andreopoulos W.B."/>
            <person name="Clum A."/>
            <person name="Lindquist E."/>
            <person name="Daum C."/>
            <person name="Ramamoorthy G.K."/>
            <person name="Gryganskyi A."/>
            <person name="Culley D."/>
            <person name="Magnuson J.K."/>
            <person name="James T.Y."/>
            <person name="O'Malley M.A."/>
            <person name="Stajich J.E."/>
            <person name="Spatafora J.W."/>
            <person name="Visel A."/>
            <person name="Grigoriev I.V."/>
        </authorList>
    </citation>
    <scope>NUCLEOTIDE SEQUENCE [LARGE SCALE GENOMIC DNA]</scope>
    <source>
        <strain evidence="3 4">NRRL 3301</strain>
    </source>
</reference>
<keyword evidence="4" id="KW-1185">Reference proteome</keyword>
<protein>
    <recommendedName>
        <fullName evidence="2">Cas12f1-like TNB domain-containing protein</fullName>
    </recommendedName>
</protein>
<feature type="domain" description="Cas12f1-like TNB" evidence="2">
    <location>
        <begin position="72"/>
        <end position="125"/>
    </location>
</feature>
<proteinExistence type="predicted"/>
<keyword evidence="1" id="KW-0238">DNA-binding</keyword>
<sequence length="154" mass="17448">MTERRSAPAMKATTRLSHGVTKHVASPDRVPMIVFGDGLKGKKVATPLKKQLPGPSNLVFKNLEERQSQGRLLVVSIWEFNTSKRCCICHDKLKPFYIDGSKIYGLLRCDLCRVVLDRDTSAASNMFAIARHYFDHRHRLLAFCPLPRPPSPEF</sequence>
<dbReference type="Proteomes" id="UP000242146">
    <property type="component" value="Unassembled WGS sequence"/>
</dbReference>
<name>A0A1X2G2U7_9FUNG</name>
<dbReference type="GO" id="GO:0003677">
    <property type="term" value="F:DNA binding"/>
    <property type="evidence" value="ECO:0007669"/>
    <property type="project" value="UniProtKB-KW"/>
</dbReference>
<evidence type="ECO:0000259" key="2">
    <source>
        <dbReference type="Pfam" id="PF07282"/>
    </source>
</evidence>
<evidence type="ECO:0000256" key="1">
    <source>
        <dbReference type="ARBA" id="ARBA00023125"/>
    </source>
</evidence>
<dbReference type="OrthoDB" id="2244395at2759"/>
<evidence type="ECO:0000313" key="3">
    <source>
        <dbReference type="EMBL" id="ORX43013.1"/>
    </source>
</evidence>